<feature type="region of interest" description="Disordered" evidence="1">
    <location>
        <begin position="454"/>
        <end position="483"/>
    </location>
</feature>
<dbReference type="GO" id="GO:0005085">
    <property type="term" value="F:guanyl-nucleotide exchange factor activity"/>
    <property type="evidence" value="ECO:0007669"/>
    <property type="project" value="InterPro"/>
</dbReference>
<dbReference type="Pfam" id="PF00169">
    <property type="entry name" value="PH"/>
    <property type="match status" value="1"/>
</dbReference>
<dbReference type="SMART" id="SM00325">
    <property type="entry name" value="RhoGEF"/>
    <property type="match status" value="1"/>
</dbReference>
<proteinExistence type="predicted"/>
<protein>
    <recommendedName>
        <fullName evidence="6">Rho guanine nucleotide exchange factor</fullName>
    </recommendedName>
</protein>
<feature type="domain" description="DH" evidence="3">
    <location>
        <begin position="105"/>
        <end position="281"/>
    </location>
</feature>
<dbReference type="SUPFAM" id="SSF48065">
    <property type="entry name" value="DBL homology domain (DH-domain)"/>
    <property type="match status" value="1"/>
</dbReference>
<dbReference type="Pfam" id="PF00621">
    <property type="entry name" value="RhoGEF"/>
    <property type="match status" value="1"/>
</dbReference>
<feature type="domain" description="PH" evidence="2">
    <location>
        <begin position="311"/>
        <end position="408"/>
    </location>
</feature>
<dbReference type="EMBL" id="OV121132">
    <property type="protein sequence ID" value="CAH0547503.1"/>
    <property type="molecule type" value="Genomic_DNA"/>
</dbReference>
<evidence type="ECO:0000256" key="1">
    <source>
        <dbReference type="SAM" id="MobiDB-lite"/>
    </source>
</evidence>
<dbReference type="InterPro" id="IPR035899">
    <property type="entry name" value="DBL_dom_sf"/>
</dbReference>
<dbReference type="GO" id="GO:0005737">
    <property type="term" value="C:cytoplasm"/>
    <property type="evidence" value="ECO:0007669"/>
    <property type="project" value="TreeGrafter"/>
</dbReference>
<accession>A0A9P0FAG0</accession>
<dbReference type="OrthoDB" id="245697at2759"/>
<dbReference type="PROSITE" id="PS50010">
    <property type="entry name" value="DH_2"/>
    <property type="match status" value="1"/>
</dbReference>
<sequence length="527" mass="60825">MVKETPTTPKKQLLSANKEKLKVITPLTVKLEALTPKQMKTIRSSVKKSRYPNEPVTPKANIEFSMELKKAINERNILTSKTKKVVFDALDDIKTKTEEESRNYKKNRALLEIINSEMKYVSQLETIINFFMNPIKERKLLKQDDFETLFGNIKTIYSINKNLLEELDEGTKNVAQAFLKVAPFFKLYSVYAYDYKNSLRLIQNARAVNPQFAKFVEMQETRPEVQTKLSSLLITPIQRVPRYKLLLMHLQELTSTKEKDYNLIVECLEKIDDAADHINKVVDDQENAQRLLELHRCFCGGEPNIITPGRTLKKEGILMKMSSKQAHSEKLYAVLMNDIIMFCKMKKDGPKVNSLKTSLIFPLNKSKITEILDKGCFKINCQDEEVILYNDKLVETKKWIEALKLTIENHIEDRKSLRKESSSRRPVKRKDMQEYHEVGVSPGRPLKKRKIEGSHIQGRQPIHSLPCSSSYLQSNEDTENNENRDEANNQVYVFGNPHNSNSGFKFTKMIGDVGSSIKNFFSFGKKN</sequence>
<dbReference type="Gene3D" id="1.20.900.10">
    <property type="entry name" value="Dbl homology (DH) domain"/>
    <property type="match status" value="1"/>
</dbReference>
<evidence type="ECO:0000259" key="2">
    <source>
        <dbReference type="PROSITE" id="PS50003"/>
    </source>
</evidence>
<dbReference type="InterPro" id="IPR001849">
    <property type="entry name" value="PH_domain"/>
</dbReference>
<dbReference type="SMART" id="SM00233">
    <property type="entry name" value="PH"/>
    <property type="match status" value="1"/>
</dbReference>
<gene>
    <name evidence="4" type="ORF">MELIAE_LOCUS1487</name>
</gene>
<dbReference type="CDD" id="cd00160">
    <property type="entry name" value="RhoGEF"/>
    <property type="match status" value="1"/>
</dbReference>
<dbReference type="PANTHER" id="PTHR12673:SF159">
    <property type="entry name" value="LD03170P"/>
    <property type="match status" value="1"/>
</dbReference>
<dbReference type="PANTHER" id="PTHR12673">
    <property type="entry name" value="FACIOGENITAL DYSPLASIA PROTEIN"/>
    <property type="match status" value="1"/>
</dbReference>
<dbReference type="PROSITE" id="PS50003">
    <property type="entry name" value="PH_DOMAIN"/>
    <property type="match status" value="1"/>
</dbReference>
<dbReference type="Gene3D" id="2.30.29.30">
    <property type="entry name" value="Pleckstrin-homology domain (PH domain)/Phosphotyrosine-binding domain (PTB)"/>
    <property type="match status" value="1"/>
</dbReference>
<evidence type="ECO:0008006" key="6">
    <source>
        <dbReference type="Google" id="ProtNLM"/>
    </source>
</evidence>
<dbReference type="Proteomes" id="UP001154078">
    <property type="component" value="Chromosome 1"/>
</dbReference>
<dbReference type="SUPFAM" id="SSF50729">
    <property type="entry name" value="PH domain-like"/>
    <property type="match status" value="1"/>
</dbReference>
<name>A0A9P0FAG0_BRAAE</name>
<dbReference type="InterPro" id="IPR051092">
    <property type="entry name" value="FYVE_RhoGEF_PH"/>
</dbReference>
<dbReference type="AlphaFoldDB" id="A0A9P0FAG0"/>
<dbReference type="InterPro" id="IPR011993">
    <property type="entry name" value="PH-like_dom_sf"/>
</dbReference>
<feature type="region of interest" description="Disordered" evidence="1">
    <location>
        <begin position="414"/>
        <end position="434"/>
    </location>
</feature>
<dbReference type="InterPro" id="IPR000219">
    <property type="entry name" value="DH_dom"/>
</dbReference>
<organism evidence="4 5">
    <name type="scientific">Brassicogethes aeneus</name>
    <name type="common">Rape pollen beetle</name>
    <name type="synonym">Meligethes aeneus</name>
    <dbReference type="NCBI Taxonomy" id="1431903"/>
    <lineage>
        <taxon>Eukaryota</taxon>
        <taxon>Metazoa</taxon>
        <taxon>Ecdysozoa</taxon>
        <taxon>Arthropoda</taxon>
        <taxon>Hexapoda</taxon>
        <taxon>Insecta</taxon>
        <taxon>Pterygota</taxon>
        <taxon>Neoptera</taxon>
        <taxon>Endopterygota</taxon>
        <taxon>Coleoptera</taxon>
        <taxon>Polyphaga</taxon>
        <taxon>Cucujiformia</taxon>
        <taxon>Nitidulidae</taxon>
        <taxon>Meligethinae</taxon>
        <taxon>Brassicogethes</taxon>
    </lineage>
</organism>
<evidence type="ECO:0000313" key="5">
    <source>
        <dbReference type="Proteomes" id="UP001154078"/>
    </source>
</evidence>
<evidence type="ECO:0000313" key="4">
    <source>
        <dbReference type="EMBL" id="CAH0547503.1"/>
    </source>
</evidence>
<reference evidence="4" key="1">
    <citation type="submission" date="2021-12" db="EMBL/GenBank/DDBJ databases">
        <authorList>
            <person name="King R."/>
        </authorList>
    </citation>
    <scope>NUCLEOTIDE SEQUENCE</scope>
</reference>
<keyword evidence="5" id="KW-1185">Reference proteome</keyword>
<evidence type="ECO:0000259" key="3">
    <source>
        <dbReference type="PROSITE" id="PS50010"/>
    </source>
</evidence>